<proteinExistence type="predicted"/>
<protein>
    <submittedName>
        <fullName evidence="1">Uncharacterized protein</fullName>
    </submittedName>
</protein>
<keyword evidence="2" id="KW-1185">Reference proteome</keyword>
<sequence length="65" mass="7500">MQTLKMIVDDLHDCEAKSLLFQILLKIESCKEAGIDEETFTRDLEGLYDHLLYYKAGEISAYAKK</sequence>
<name>A0A2S7MYH8_9BACI</name>
<dbReference type="RefSeq" id="WP_104849901.1">
    <property type="nucleotide sequence ID" value="NZ_PKOZ01000007.1"/>
</dbReference>
<dbReference type="Proteomes" id="UP000239663">
    <property type="component" value="Unassembled WGS sequence"/>
</dbReference>
<dbReference type="EMBL" id="PKOZ01000007">
    <property type="protein sequence ID" value="PQD94826.1"/>
    <property type="molecule type" value="Genomic_DNA"/>
</dbReference>
<dbReference type="AlphaFoldDB" id="A0A2S7MYH8"/>
<evidence type="ECO:0000313" key="1">
    <source>
        <dbReference type="EMBL" id="PQD94826.1"/>
    </source>
</evidence>
<accession>A0A2S7MYH8</accession>
<comment type="caution">
    <text evidence="1">The sequence shown here is derived from an EMBL/GenBank/DDBJ whole genome shotgun (WGS) entry which is preliminary data.</text>
</comment>
<organism evidence="1 2">
    <name type="scientific">Pradoshia eiseniae</name>
    <dbReference type="NCBI Taxonomy" id="2064768"/>
    <lineage>
        <taxon>Bacteria</taxon>
        <taxon>Bacillati</taxon>
        <taxon>Bacillota</taxon>
        <taxon>Bacilli</taxon>
        <taxon>Bacillales</taxon>
        <taxon>Bacillaceae</taxon>
        <taxon>Pradoshia</taxon>
    </lineage>
</organism>
<dbReference type="OrthoDB" id="343110at2"/>
<gene>
    <name evidence="1" type="ORF">CYL18_12745</name>
</gene>
<evidence type="ECO:0000313" key="2">
    <source>
        <dbReference type="Proteomes" id="UP000239663"/>
    </source>
</evidence>
<reference evidence="1 2" key="1">
    <citation type="submission" date="2017-12" db="EMBL/GenBank/DDBJ databases">
        <title>Taxonomic description and draft genome of Pradoshia cofamensis Gen. nov., sp. nov., a thermotolerant bacillale isolated from anterior gut of earthworm Eisenia fetida.</title>
        <authorList>
            <person name="Saha T."/>
            <person name="Chakraborty R."/>
        </authorList>
    </citation>
    <scope>NUCLEOTIDE SEQUENCE [LARGE SCALE GENOMIC DNA]</scope>
    <source>
        <strain evidence="1 2">EAG3</strain>
    </source>
</reference>